<evidence type="ECO:0000256" key="4">
    <source>
        <dbReference type="ARBA" id="ARBA00022989"/>
    </source>
</evidence>
<dbReference type="InterPro" id="IPR043216">
    <property type="entry name" value="PAP-like"/>
</dbReference>
<dbReference type="Gene3D" id="1.20.144.10">
    <property type="entry name" value="Phosphatidic acid phosphatase type 2/haloperoxidase"/>
    <property type="match status" value="1"/>
</dbReference>
<evidence type="ECO:0000256" key="1">
    <source>
        <dbReference type="ARBA" id="ARBA00004141"/>
    </source>
</evidence>
<dbReference type="GO" id="GO:0005886">
    <property type="term" value="C:plasma membrane"/>
    <property type="evidence" value="ECO:0007669"/>
    <property type="project" value="TreeGrafter"/>
</dbReference>
<feature type="transmembrane region" description="Helical" evidence="6">
    <location>
        <begin position="241"/>
        <end position="263"/>
    </location>
</feature>
<dbReference type="GO" id="GO:0006644">
    <property type="term" value="P:phospholipid metabolic process"/>
    <property type="evidence" value="ECO:0007669"/>
    <property type="project" value="InterPro"/>
</dbReference>
<name>V4B5G6_LOTGI</name>
<dbReference type="AlphaFoldDB" id="V4B5G6"/>
<dbReference type="EMBL" id="KB200521">
    <property type="protein sequence ID" value="ESP01242.1"/>
    <property type="molecule type" value="Genomic_DNA"/>
</dbReference>
<dbReference type="STRING" id="225164.V4B5G6"/>
<dbReference type="SMART" id="SM00014">
    <property type="entry name" value="acidPPc"/>
    <property type="match status" value="1"/>
</dbReference>
<dbReference type="SUPFAM" id="SSF48317">
    <property type="entry name" value="Acid phosphatase/Vanadium-dependent haloperoxidase"/>
    <property type="match status" value="1"/>
</dbReference>
<comment type="similarity">
    <text evidence="2">Belongs to the PA-phosphatase related phosphoesterase family.</text>
</comment>
<dbReference type="KEGG" id="lgi:LOTGIDRAFT_157415"/>
<sequence>MADMSASTFSNNSTGFKSILFCATVLLEFIVLSTIILLEYFLRWTEVFPIRKASFSCYDPDLSCTSKDAELLSEFAFSAVVPPEAVYALSFSIPPFIILIGEIGFYTFTDEAQRTINIIKDQCSIPQLLRRLFRFIGVFIFGGFTLMVFVDIIKIMVGRLRPDFLEVCHISNRSVCSSIFPGGEPHGTHDLCENPNRLELRQARTSFPSMNGALTAYAALFIGMYLHGAMRSHTVRIIRPFISFVFIMLALLSGLSEIGLCLSFWTDTVVGYCMGSSLAVYLAYVVLNNFQEHLQRDELLEILNSYIANSYHNTEKRYDWLRPEYVTSIPTSRNYVHERSPSDCSDAKYRRPRLRHNTFRRDTSYSIERYRRNSHIHGTSSHM</sequence>
<dbReference type="PANTHER" id="PTHR10165:SF114">
    <property type="entry name" value="PHOSPHATIDIC ACID PHOSPHATASE TYPE 2_HALOPEROXIDASE DOMAIN-CONTAINING PROTEIN"/>
    <property type="match status" value="1"/>
</dbReference>
<dbReference type="Pfam" id="PF01569">
    <property type="entry name" value="PAP2"/>
    <property type="match status" value="1"/>
</dbReference>
<evidence type="ECO:0000256" key="5">
    <source>
        <dbReference type="ARBA" id="ARBA00023136"/>
    </source>
</evidence>
<dbReference type="HOGENOM" id="CLU_722172_0_0_1"/>
<accession>V4B5G6</accession>
<protein>
    <recommendedName>
        <fullName evidence="7">Phosphatidic acid phosphatase type 2/haloperoxidase domain-containing protein</fullName>
    </recommendedName>
</protein>
<dbReference type="CTD" id="20237357"/>
<evidence type="ECO:0000313" key="9">
    <source>
        <dbReference type="Proteomes" id="UP000030746"/>
    </source>
</evidence>
<feature type="transmembrane region" description="Helical" evidence="6">
    <location>
        <begin position="132"/>
        <end position="157"/>
    </location>
</feature>
<feature type="transmembrane region" description="Helical" evidence="6">
    <location>
        <begin position="18"/>
        <end position="42"/>
    </location>
</feature>
<evidence type="ECO:0000256" key="6">
    <source>
        <dbReference type="SAM" id="Phobius"/>
    </source>
</evidence>
<dbReference type="OMA" id="NAYIQPF"/>
<dbReference type="OrthoDB" id="8907274at2759"/>
<comment type="subcellular location">
    <subcellularLocation>
        <location evidence="1">Membrane</location>
        <topology evidence="1">Multi-pass membrane protein</topology>
    </subcellularLocation>
</comment>
<dbReference type="GO" id="GO:0046839">
    <property type="term" value="P:phospholipid dephosphorylation"/>
    <property type="evidence" value="ECO:0007669"/>
    <property type="project" value="TreeGrafter"/>
</dbReference>
<dbReference type="GeneID" id="20237357"/>
<dbReference type="GO" id="GO:0008195">
    <property type="term" value="F:phosphatidate phosphatase activity"/>
    <property type="evidence" value="ECO:0007669"/>
    <property type="project" value="TreeGrafter"/>
</dbReference>
<feature type="transmembrane region" description="Helical" evidence="6">
    <location>
        <begin position="210"/>
        <end position="229"/>
    </location>
</feature>
<feature type="domain" description="Phosphatidic acid phosphatase type 2/haloperoxidase" evidence="7">
    <location>
        <begin position="136"/>
        <end position="283"/>
    </location>
</feature>
<feature type="transmembrane region" description="Helical" evidence="6">
    <location>
        <begin position="269"/>
        <end position="287"/>
    </location>
</feature>
<keyword evidence="3 6" id="KW-0812">Transmembrane</keyword>
<keyword evidence="4 6" id="KW-1133">Transmembrane helix</keyword>
<reference evidence="8 9" key="1">
    <citation type="journal article" date="2013" name="Nature">
        <title>Insights into bilaterian evolution from three spiralian genomes.</title>
        <authorList>
            <person name="Simakov O."/>
            <person name="Marletaz F."/>
            <person name="Cho S.J."/>
            <person name="Edsinger-Gonzales E."/>
            <person name="Havlak P."/>
            <person name="Hellsten U."/>
            <person name="Kuo D.H."/>
            <person name="Larsson T."/>
            <person name="Lv J."/>
            <person name="Arendt D."/>
            <person name="Savage R."/>
            <person name="Osoegawa K."/>
            <person name="de Jong P."/>
            <person name="Grimwood J."/>
            <person name="Chapman J.A."/>
            <person name="Shapiro H."/>
            <person name="Aerts A."/>
            <person name="Otillar R.P."/>
            <person name="Terry A.Y."/>
            <person name="Boore J.L."/>
            <person name="Grigoriev I.V."/>
            <person name="Lindberg D.R."/>
            <person name="Seaver E.C."/>
            <person name="Weisblat D.A."/>
            <person name="Putnam N.H."/>
            <person name="Rokhsar D.S."/>
        </authorList>
    </citation>
    <scope>NUCLEOTIDE SEQUENCE [LARGE SCALE GENOMIC DNA]</scope>
</reference>
<dbReference type="InterPro" id="IPR000326">
    <property type="entry name" value="PAP2/HPO"/>
</dbReference>
<dbReference type="RefSeq" id="XP_009047876.1">
    <property type="nucleotide sequence ID" value="XM_009049628.1"/>
</dbReference>
<evidence type="ECO:0000259" key="7">
    <source>
        <dbReference type="SMART" id="SM00014"/>
    </source>
</evidence>
<keyword evidence="5 6" id="KW-0472">Membrane</keyword>
<dbReference type="Proteomes" id="UP000030746">
    <property type="component" value="Unassembled WGS sequence"/>
</dbReference>
<dbReference type="GO" id="GO:0007165">
    <property type="term" value="P:signal transduction"/>
    <property type="evidence" value="ECO:0007669"/>
    <property type="project" value="TreeGrafter"/>
</dbReference>
<evidence type="ECO:0000256" key="2">
    <source>
        <dbReference type="ARBA" id="ARBA00008816"/>
    </source>
</evidence>
<dbReference type="InterPro" id="IPR036938">
    <property type="entry name" value="PAP2/HPO_sf"/>
</dbReference>
<proteinExistence type="inferred from homology"/>
<gene>
    <name evidence="8" type="ORF">LOTGIDRAFT_157415</name>
</gene>
<dbReference type="PANTHER" id="PTHR10165">
    <property type="entry name" value="LIPID PHOSPHATE PHOSPHATASE"/>
    <property type="match status" value="1"/>
</dbReference>
<organism evidence="8 9">
    <name type="scientific">Lottia gigantea</name>
    <name type="common">Giant owl limpet</name>
    <dbReference type="NCBI Taxonomy" id="225164"/>
    <lineage>
        <taxon>Eukaryota</taxon>
        <taxon>Metazoa</taxon>
        <taxon>Spiralia</taxon>
        <taxon>Lophotrochozoa</taxon>
        <taxon>Mollusca</taxon>
        <taxon>Gastropoda</taxon>
        <taxon>Patellogastropoda</taxon>
        <taxon>Lottioidea</taxon>
        <taxon>Lottiidae</taxon>
        <taxon>Lottia</taxon>
    </lineage>
</organism>
<evidence type="ECO:0000313" key="8">
    <source>
        <dbReference type="EMBL" id="ESP01242.1"/>
    </source>
</evidence>
<evidence type="ECO:0000256" key="3">
    <source>
        <dbReference type="ARBA" id="ARBA00022692"/>
    </source>
</evidence>
<keyword evidence="9" id="KW-1185">Reference proteome</keyword>